<accession>R7YKJ0</accession>
<dbReference type="GO" id="GO:0015031">
    <property type="term" value="P:protein transport"/>
    <property type="evidence" value="ECO:0007669"/>
    <property type="project" value="UniProtKB-KW"/>
</dbReference>
<dbReference type="CDD" id="cd03078">
    <property type="entry name" value="GST_N_Metaxin1_like"/>
    <property type="match status" value="1"/>
</dbReference>
<keyword evidence="11" id="KW-1185">Reference proteome</keyword>
<evidence type="ECO:0000256" key="5">
    <source>
        <dbReference type="ARBA" id="ARBA00023128"/>
    </source>
</evidence>
<keyword evidence="2" id="KW-0813">Transport</keyword>
<evidence type="ECO:0000259" key="9">
    <source>
        <dbReference type="Pfam" id="PF17171"/>
    </source>
</evidence>
<feature type="domain" description="Mitochondrial outer membrane transport complex Sam37/metaxin N-terminal" evidence="8">
    <location>
        <begin position="20"/>
        <end position="145"/>
    </location>
</feature>
<dbReference type="InterPro" id="IPR019564">
    <property type="entry name" value="Sam37/metaxin_N"/>
</dbReference>
<dbReference type="CDD" id="cd03193">
    <property type="entry name" value="GST_C_Metaxin"/>
    <property type="match status" value="1"/>
</dbReference>
<evidence type="ECO:0000256" key="4">
    <source>
        <dbReference type="ARBA" id="ARBA00022927"/>
    </source>
</evidence>
<evidence type="ECO:0000256" key="7">
    <source>
        <dbReference type="SAM" id="Phobius"/>
    </source>
</evidence>
<evidence type="ECO:0000256" key="3">
    <source>
        <dbReference type="ARBA" id="ARBA00022787"/>
    </source>
</evidence>
<evidence type="ECO:0000256" key="2">
    <source>
        <dbReference type="ARBA" id="ARBA00022448"/>
    </source>
</evidence>
<dbReference type="STRING" id="1168221.R7YKJ0"/>
<dbReference type="AlphaFoldDB" id="R7YKJ0"/>
<dbReference type="eggNOG" id="KOG3028">
    <property type="taxonomic scope" value="Eukaryota"/>
</dbReference>
<name>R7YKJ0_CONA1</name>
<dbReference type="OrthoDB" id="5599269at2759"/>
<dbReference type="Proteomes" id="UP000016924">
    <property type="component" value="Unassembled WGS sequence"/>
</dbReference>
<keyword evidence="3" id="KW-1000">Mitochondrion outer membrane</keyword>
<comment type="subcellular location">
    <subcellularLocation>
        <location evidence="1">Mitochondrion outer membrane</location>
    </subcellularLocation>
</comment>
<protein>
    <recommendedName>
        <fullName evidence="12">Mitochondrial outer membrane transport complex Sam37/metaxin N-terminal domain-containing protein</fullName>
    </recommendedName>
</protein>
<organism evidence="10 11">
    <name type="scientific">Coniosporium apollinis (strain CBS 100218)</name>
    <name type="common">Rock-inhabiting black yeast</name>
    <dbReference type="NCBI Taxonomy" id="1168221"/>
    <lineage>
        <taxon>Eukaryota</taxon>
        <taxon>Fungi</taxon>
        <taxon>Dikarya</taxon>
        <taxon>Ascomycota</taxon>
        <taxon>Pezizomycotina</taxon>
        <taxon>Dothideomycetes</taxon>
        <taxon>Dothideomycetes incertae sedis</taxon>
        <taxon>Coniosporium</taxon>
    </lineage>
</organism>
<sequence length="490" mass="52868">MLELHVWGPAFGLPSIEPECIAAVAYLSKTIPSGEWTLIADYDTSLSPNKDFPALRDGDTWAAGFNSIIHYLRHRSAYSVDPDGSLTPSQRADSIAYIALLAQHAAPLLALTLYTTHANYYHCTSSAWTAILPPHLNYTIPPARRRAARALTAHLGLQGLDVEDIDDSPLGQPDNNQSISGAYASERKKLEAGARPGVIPLGKRSGVLGALQKPEYTTRFKLDGLAAETLAPLNDLLGEKPWLLNEEDEGVTSLDCLALGYLSLMLYPPLPQPWLAETLRSKYLRLEAYVRRSRRSLLGSRDVVAADVLSLNKFSSDPAALETARTEKGITLPWTPPAPSSPLTTLLHLPQHLIHSLPGAGYIHDHHTHIIPAHPPETSTALAPSTVSGAYRTPTSVLVTFATFAAGLISLVAGAALYHVQTRREASDLVFVTERGRPAGFAAFGEAGAALAALSERMSVEAEWARREQAGEARVVEVDVEIEGAKVGEL</sequence>
<dbReference type="GeneID" id="19898958"/>
<keyword evidence="4" id="KW-0653">Protein transport</keyword>
<evidence type="ECO:0008006" key="12">
    <source>
        <dbReference type="Google" id="ProtNLM"/>
    </source>
</evidence>
<feature type="transmembrane region" description="Helical" evidence="7">
    <location>
        <begin position="397"/>
        <end position="418"/>
    </location>
</feature>
<proteinExistence type="predicted"/>
<dbReference type="OMA" id="HTHIIPA"/>
<dbReference type="PANTHER" id="PTHR12289">
    <property type="entry name" value="METAXIN RELATED"/>
    <property type="match status" value="1"/>
</dbReference>
<keyword evidence="7" id="KW-0812">Transmembrane</keyword>
<reference evidence="11" key="1">
    <citation type="submission" date="2012-06" db="EMBL/GenBank/DDBJ databases">
        <title>The genome sequence of Coniosporium apollinis CBS 100218.</title>
        <authorList>
            <consortium name="The Broad Institute Genome Sequencing Platform"/>
            <person name="Cuomo C."/>
            <person name="Gorbushina A."/>
            <person name="Noack S."/>
            <person name="Walker B."/>
            <person name="Young S.K."/>
            <person name="Zeng Q."/>
            <person name="Gargeya S."/>
            <person name="Fitzgerald M."/>
            <person name="Haas B."/>
            <person name="Abouelleil A."/>
            <person name="Alvarado L."/>
            <person name="Arachchi H.M."/>
            <person name="Berlin A.M."/>
            <person name="Chapman S.B."/>
            <person name="Goldberg J."/>
            <person name="Griggs A."/>
            <person name="Gujja S."/>
            <person name="Hansen M."/>
            <person name="Howarth C."/>
            <person name="Imamovic A."/>
            <person name="Larimer J."/>
            <person name="McCowan C."/>
            <person name="Montmayeur A."/>
            <person name="Murphy C."/>
            <person name="Neiman D."/>
            <person name="Pearson M."/>
            <person name="Priest M."/>
            <person name="Roberts A."/>
            <person name="Saif S."/>
            <person name="Shea T."/>
            <person name="Sisk P."/>
            <person name="Sykes S."/>
            <person name="Wortman J."/>
            <person name="Nusbaum C."/>
            <person name="Birren B."/>
        </authorList>
    </citation>
    <scope>NUCLEOTIDE SEQUENCE [LARGE SCALE GENOMIC DNA]</scope>
    <source>
        <strain evidence="11">CBS 100218</strain>
    </source>
</reference>
<feature type="domain" description="Metaxin glutathione S-transferase" evidence="9">
    <location>
        <begin position="227"/>
        <end position="292"/>
    </location>
</feature>
<evidence type="ECO:0000256" key="1">
    <source>
        <dbReference type="ARBA" id="ARBA00004294"/>
    </source>
</evidence>
<evidence type="ECO:0000313" key="11">
    <source>
        <dbReference type="Proteomes" id="UP000016924"/>
    </source>
</evidence>
<dbReference type="GO" id="GO:0001401">
    <property type="term" value="C:SAM complex"/>
    <property type="evidence" value="ECO:0007669"/>
    <property type="project" value="InterPro"/>
</dbReference>
<dbReference type="HOGENOM" id="CLU_032751_0_0_1"/>
<dbReference type="Pfam" id="PF10568">
    <property type="entry name" value="Tom37"/>
    <property type="match status" value="1"/>
</dbReference>
<evidence type="ECO:0000259" key="8">
    <source>
        <dbReference type="Pfam" id="PF10568"/>
    </source>
</evidence>
<evidence type="ECO:0000256" key="6">
    <source>
        <dbReference type="ARBA" id="ARBA00023136"/>
    </source>
</evidence>
<dbReference type="Pfam" id="PF17171">
    <property type="entry name" value="GST_C_6"/>
    <property type="match status" value="1"/>
</dbReference>
<dbReference type="EMBL" id="JH767559">
    <property type="protein sequence ID" value="EON62425.1"/>
    <property type="molecule type" value="Genomic_DNA"/>
</dbReference>
<evidence type="ECO:0000313" key="10">
    <source>
        <dbReference type="EMBL" id="EON62425.1"/>
    </source>
</evidence>
<dbReference type="GO" id="GO:0007005">
    <property type="term" value="P:mitochondrion organization"/>
    <property type="evidence" value="ECO:0007669"/>
    <property type="project" value="TreeGrafter"/>
</dbReference>
<dbReference type="PANTHER" id="PTHR12289:SF41">
    <property type="entry name" value="FAILED AXON CONNECTIONS-RELATED"/>
    <property type="match status" value="1"/>
</dbReference>
<keyword evidence="5" id="KW-0496">Mitochondrion</keyword>
<dbReference type="RefSeq" id="XP_007777742.1">
    <property type="nucleotide sequence ID" value="XM_007779552.1"/>
</dbReference>
<keyword evidence="6 7" id="KW-0472">Membrane</keyword>
<dbReference type="InterPro" id="IPR050931">
    <property type="entry name" value="Mito_Protein_Transport_Metaxin"/>
</dbReference>
<gene>
    <name evidence="10" type="ORF">W97_01647</name>
</gene>
<dbReference type="InterPro" id="IPR033468">
    <property type="entry name" value="Metaxin_GST"/>
</dbReference>
<keyword evidence="7" id="KW-1133">Transmembrane helix</keyword>